<evidence type="ECO:0000313" key="3">
    <source>
        <dbReference type="EMBL" id="COW10462.1"/>
    </source>
</evidence>
<dbReference type="EMBL" id="CFOH01000494">
    <property type="protein sequence ID" value="CFE58764.1"/>
    <property type="molecule type" value="Genomic_DNA"/>
</dbReference>
<dbReference type="Proteomes" id="UP000046947">
    <property type="component" value="Unassembled WGS sequence"/>
</dbReference>
<evidence type="ECO:0000313" key="6">
    <source>
        <dbReference type="Proteomes" id="UP000046947"/>
    </source>
</evidence>
<evidence type="ECO:0000313" key="5">
    <source>
        <dbReference type="Proteomes" id="UP000045842"/>
    </source>
</evidence>
<name>A0A654TCF1_MYCTX</name>
<reference evidence="5 6" key="1">
    <citation type="submission" date="2015-03" db="EMBL/GenBank/DDBJ databases">
        <authorList>
            <consortium name="Pathogen Informatics"/>
        </authorList>
    </citation>
    <scope>NUCLEOTIDE SEQUENCE [LARGE SCALE GENOMIC DNA]</scope>
    <source>
        <strain evidence="3 5">G09801536</strain>
        <strain evidence="1 7">G09901357</strain>
        <strain evidence="2 6">H09601792</strain>
        <strain evidence="4 8">P00601463</strain>
    </source>
</reference>
<evidence type="ECO:0000313" key="2">
    <source>
        <dbReference type="EMBL" id="CFE58764.1"/>
    </source>
</evidence>
<evidence type="ECO:0000313" key="1">
    <source>
        <dbReference type="EMBL" id="CFE42461.1"/>
    </source>
</evidence>
<dbReference type="Proteomes" id="UP000048600">
    <property type="component" value="Unassembled WGS sequence"/>
</dbReference>
<evidence type="ECO:0000313" key="4">
    <source>
        <dbReference type="EMBL" id="COW34575.1"/>
    </source>
</evidence>
<gene>
    <name evidence="3" type="ORF">ERS007679_03133</name>
    <name evidence="1" type="ORF">ERS007681_03182</name>
    <name evidence="2" type="ORF">ERS007688_02728</name>
    <name evidence="4" type="ORF">ERS007741_02257</name>
</gene>
<dbReference type="Proteomes" id="UP000048289">
    <property type="component" value="Unassembled WGS sequence"/>
</dbReference>
<dbReference type="Proteomes" id="UP000045842">
    <property type="component" value="Unassembled WGS sequence"/>
</dbReference>
<accession>A0A654TCF1</accession>
<dbReference type="EMBL" id="CSAD01000521">
    <property type="protein sequence ID" value="COW10462.1"/>
    <property type="molecule type" value="Genomic_DNA"/>
</dbReference>
<protein>
    <submittedName>
        <fullName evidence="1">Uncharacterized protein</fullName>
    </submittedName>
</protein>
<sequence>MATGWINFTEMLVLSPGITISVPSGSVTTPVTSVVRK</sequence>
<dbReference type="EMBL" id="CFOE01000515">
    <property type="protein sequence ID" value="CFE42461.1"/>
    <property type="molecule type" value="Genomic_DNA"/>
</dbReference>
<proteinExistence type="predicted"/>
<organism evidence="1 7">
    <name type="scientific">Mycobacterium tuberculosis</name>
    <dbReference type="NCBI Taxonomy" id="1773"/>
    <lineage>
        <taxon>Bacteria</taxon>
        <taxon>Bacillati</taxon>
        <taxon>Actinomycetota</taxon>
        <taxon>Actinomycetes</taxon>
        <taxon>Mycobacteriales</taxon>
        <taxon>Mycobacteriaceae</taxon>
        <taxon>Mycobacterium</taxon>
        <taxon>Mycobacterium tuberculosis complex</taxon>
    </lineage>
</organism>
<evidence type="ECO:0000313" key="7">
    <source>
        <dbReference type="Proteomes" id="UP000048289"/>
    </source>
</evidence>
<evidence type="ECO:0000313" key="8">
    <source>
        <dbReference type="Proteomes" id="UP000048600"/>
    </source>
</evidence>
<dbReference type="EMBL" id="CHKL01000246">
    <property type="protein sequence ID" value="COW34575.1"/>
    <property type="molecule type" value="Genomic_DNA"/>
</dbReference>
<dbReference type="AlphaFoldDB" id="A0A654TCF1"/>